<proteinExistence type="predicted"/>
<comment type="caution">
    <text evidence="1">The sequence shown here is derived from an EMBL/GenBank/DDBJ whole genome shotgun (WGS) entry which is preliminary data.</text>
</comment>
<dbReference type="Proteomes" id="UP000324222">
    <property type="component" value="Unassembled WGS sequence"/>
</dbReference>
<protein>
    <submittedName>
        <fullName evidence="1">Uncharacterized protein</fullName>
    </submittedName>
</protein>
<accession>A0A5B7F3N4</accession>
<organism evidence="1 2">
    <name type="scientific">Portunus trituberculatus</name>
    <name type="common">Swimming crab</name>
    <name type="synonym">Neptunus trituberculatus</name>
    <dbReference type="NCBI Taxonomy" id="210409"/>
    <lineage>
        <taxon>Eukaryota</taxon>
        <taxon>Metazoa</taxon>
        <taxon>Ecdysozoa</taxon>
        <taxon>Arthropoda</taxon>
        <taxon>Crustacea</taxon>
        <taxon>Multicrustacea</taxon>
        <taxon>Malacostraca</taxon>
        <taxon>Eumalacostraca</taxon>
        <taxon>Eucarida</taxon>
        <taxon>Decapoda</taxon>
        <taxon>Pleocyemata</taxon>
        <taxon>Brachyura</taxon>
        <taxon>Eubrachyura</taxon>
        <taxon>Portunoidea</taxon>
        <taxon>Portunidae</taxon>
        <taxon>Portuninae</taxon>
        <taxon>Portunus</taxon>
    </lineage>
</organism>
<name>A0A5B7F3N4_PORTR</name>
<sequence length="146" mass="16168">MNSPVLISEASSFYCVSNISSSVKVNTFITKVSTATDNVRPRYLQTIMNAGACIFKVSAFLRVLILLLPASGCNNTPPQRSPSYVEYQEDSVIELPSGERGCCSCQHINFTRGVGFKTRYTFASRCVSCGVQLFEESEFIMQHVRS</sequence>
<reference evidence="1 2" key="1">
    <citation type="submission" date="2019-05" db="EMBL/GenBank/DDBJ databases">
        <title>Another draft genome of Portunus trituberculatus and its Hox gene families provides insights of decapod evolution.</title>
        <authorList>
            <person name="Jeong J.-H."/>
            <person name="Song I."/>
            <person name="Kim S."/>
            <person name="Choi T."/>
            <person name="Kim D."/>
            <person name="Ryu S."/>
            <person name="Kim W."/>
        </authorList>
    </citation>
    <scope>NUCLEOTIDE SEQUENCE [LARGE SCALE GENOMIC DNA]</scope>
    <source>
        <tissue evidence="1">Muscle</tissue>
    </source>
</reference>
<dbReference type="EMBL" id="VSRR010005278">
    <property type="protein sequence ID" value="MPC42020.1"/>
    <property type="molecule type" value="Genomic_DNA"/>
</dbReference>
<keyword evidence="2" id="KW-1185">Reference proteome</keyword>
<evidence type="ECO:0000313" key="1">
    <source>
        <dbReference type="EMBL" id="MPC42020.1"/>
    </source>
</evidence>
<evidence type="ECO:0000313" key="2">
    <source>
        <dbReference type="Proteomes" id="UP000324222"/>
    </source>
</evidence>
<gene>
    <name evidence="1" type="ORF">E2C01_035632</name>
</gene>
<dbReference type="AlphaFoldDB" id="A0A5B7F3N4"/>